<dbReference type="EMBL" id="JAVLET010000007">
    <property type="protein sequence ID" value="KAL0468396.1"/>
    <property type="molecule type" value="Genomic_DNA"/>
</dbReference>
<accession>A0ABR3D9G4</accession>
<organism evidence="1 2">
    <name type="scientific">Neurospora intermedia</name>
    <dbReference type="NCBI Taxonomy" id="5142"/>
    <lineage>
        <taxon>Eukaryota</taxon>
        <taxon>Fungi</taxon>
        <taxon>Dikarya</taxon>
        <taxon>Ascomycota</taxon>
        <taxon>Pezizomycotina</taxon>
        <taxon>Sordariomycetes</taxon>
        <taxon>Sordariomycetidae</taxon>
        <taxon>Sordariales</taxon>
        <taxon>Sordariaceae</taxon>
        <taxon>Neurospora</taxon>
    </lineage>
</organism>
<proteinExistence type="predicted"/>
<reference evidence="1 2" key="1">
    <citation type="submission" date="2023-09" db="EMBL/GenBank/DDBJ databases">
        <title>Multi-omics analysis of a traditional fermented food reveals byproduct-associated fungal strains for waste-to-food upcycling.</title>
        <authorList>
            <consortium name="Lawrence Berkeley National Laboratory"/>
            <person name="Rekdal V.M."/>
            <person name="Villalobos-Escobedo J.M."/>
            <person name="Rodriguez-Valeron N."/>
            <person name="Garcia M.O."/>
            <person name="Vasquez D.P."/>
            <person name="Damayanti I."/>
            <person name="Sorensen P.M."/>
            <person name="Baidoo E.E."/>
            <person name="De Carvalho A.C."/>
            <person name="Riley R."/>
            <person name="Lipzen A."/>
            <person name="He G."/>
            <person name="Yan M."/>
            <person name="Haridas S."/>
            <person name="Daum C."/>
            <person name="Yoshinaga Y."/>
            <person name="Ng V."/>
            <person name="Grigoriev I.V."/>
            <person name="Munk R."/>
            <person name="Nuraida L."/>
            <person name="Wijaya C.H."/>
            <person name="Morales P.-C."/>
            <person name="Keasling J.D."/>
        </authorList>
    </citation>
    <scope>NUCLEOTIDE SEQUENCE [LARGE SCALE GENOMIC DNA]</scope>
    <source>
        <strain evidence="1 2">FGSC 2613</strain>
    </source>
</reference>
<evidence type="ECO:0000313" key="1">
    <source>
        <dbReference type="EMBL" id="KAL0468396.1"/>
    </source>
</evidence>
<name>A0ABR3D9G4_NEUIN</name>
<comment type="caution">
    <text evidence="1">The sequence shown here is derived from an EMBL/GenBank/DDBJ whole genome shotgun (WGS) entry which is preliminary data.</text>
</comment>
<dbReference type="Proteomes" id="UP001451303">
    <property type="component" value="Unassembled WGS sequence"/>
</dbReference>
<keyword evidence="2" id="KW-1185">Reference proteome</keyword>
<gene>
    <name evidence="1" type="ORF">QR685DRAFT_339961</name>
</gene>
<protein>
    <submittedName>
        <fullName evidence="1">Uncharacterized protein</fullName>
    </submittedName>
</protein>
<sequence>MSWNFLGFHLSKSRPPSWSLMRPYKTPQFHRASILPWVLPSGRLTELYQICPKTRWGLHRISFGATFPQTTPDHGPICTSMIPLHCCKHKPARSSLCKLPAICHN</sequence>
<evidence type="ECO:0000313" key="2">
    <source>
        <dbReference type="Proteomes" id="UP001451303"/>
    </source>
</evidence>